<dbReference type="AlphaFoldDB" id="A0A916UVK4"/>
<name>A0A916UVK4_9HYPH</name>
<reference evidence="3" key="1">
    <citation type="journal article" date="2014" name="Int. J. Syst. Evol. Microbiol.">
        <title>Complete genome sequence of Corynebacterium casei LMG S-19264T (=DSM 44701T), isolated from a smear-ripened cheese.</title>
        <authorList>
            <consortium name="US DOE Joint Genome Institute (JGI-PGF)"/>
            <person name="Walter F."/>
            <person name="Albersmeier A."/>
            <person name="Kalinowski J."/>
            <person name="Ruckert C."/>
        </authorList>
    </citation>
    <scope>NUCLEOTIDE SEQUENCE</scope>
    <source>
        <strain evidence="3">CGMCC 1.12919</strain>
    </source>
</reference>
<protein>
    <recommendedName>
        <fullName evidence="2">Peptidase S24/S26A/S26B/S26C domain-containing protein</fullName>
    </recommendedName>
</protein>
<feature type="region of interest" description="Disordered" evidence="1">
    <location>
        <begin position="1"/>
        <end position="32"/>
    </location>
</feature>
<dbReference type="InterPro" id="IPR001387">
    <property type="entry name" value="Cro/C1-type_HTH"/>
</dbReference>
<evidence type="ECO:0000313" key="4">
    <source>
        <dbReference type="Proteomes" id="UP000637002"/>
    </source>
</evidence>
<dbReference type="SUPFAM" id="SSF51306">
    <property type="entry name" value="LexA/Signal peptidase"/>
    <property type="match status" value="1"/>
</dbReference>
<feature type="domain" description="Peptidase S24/S26A/S26B/S26C" evidence="2">
    <location>
        <begin position="96"/>
        <end position="198"/>
    </location>
</feature>
<organism evidence="3 4">
    <name type="scientific">Chelatococcus reniformis</name>
    <dbReference type="NCBI Taxonomy" id="1494448"/>
    <lineage>
        <taxon>Bacteria</taxon>
        <taxon>Pseudomonadati</taxon>
        <taxon>Pseudomonadota</taxon>
        <taxon>Alphaproteobacteria</taxon>
        <taxon>Hyphomicrobiales</taxon>
        <taxon>Chelatococcaceae</taxon>
        <taxon>Chelatococcus</taxon>
    </lineage>
</organism>
<comment type="caution">
    <text evidence="3">The sequence shown here is derived from an EMBL/GenBank/DDBJ whole genome shotgun (WGS) entry which is preliminary data.</text>
</comment>
<dbReference type="Gene3D" id="2.10.109.10">
    <property type="entry name" value="Umud Fragment, subunit A"/>
    <property type="match status" value="1"/>
</dbReference>
<keyword evidence="4" id="KW-1185">Reference proteome</keyword>
<dbReference type="CDD" id="cd06462">
    <property type="entry name" value="Peptidase_S24_S26"/>
    <property type="match status" value="1"/>
</dbReference>
<proteinExistence type="predicted"/>
<dbReference type="CDD" id="cd00093">
    <property type="entry name" value="HTH_XRE"/>
    <property type="match status" value="1"/>
</dbReference>
<gene>
    <name evidence="3" type="ORF">GCM10010994_55560</name>
</gene>
<accession>A0A916UVK4</accession>
<reference evidence="3" key="2">
    <citation type="submission" date="2020-09" db="EMBL/GenBank/DDBJ databases">
        <authorList>
            <person name="Sun Q."/>
            <person name="Zhou Y."/>
        </authorList>
    </citation>
    <scope>NUCLEOTIDE SEQUENCE</scope>
    <source>
        <strain evidence="3">CGMCC 1.12919</strain>
    </source>
</reference>
<dbReference type="InterPro" id="IPR015927">
    <property type="entry name" value="Peptidase_S24_S26A/B/C"/>
</dbReference>
<evidence type="ECO:0000259" key="2">
    <source>
        <dbReference type="Pfam" id="PF00717"/>
    </source>
</evidence>
<dbReference type="Pfam" id="PF00717">
    <property type="entry name" value="Peptidase_S24"/>
    <property type="match status" value="1"/>
</dbReference>
<dbReference type="Proteomes" id="UP000637002">
    <property type="component" value="Unassembled WGS sequence"/>
</dbReference>
<dbReference type="InterPro" id="IPR036286">
    <property type="entry name" value="LexA/Signal_pep-like_sf"/>
</dbReference>
<evidence type="ECO:0000313" key="3">
    <source>
        <dbReference type="EMBL" id="GGC90653.1"/>
    </source>
</evidence>
<sequence>MRSMDADDKRRAEQGKRLADERRAAGYRSAREAALKHGWPESTYRAHEKGTRTIGQDDAERYGRAFSPPRGRQIARQILFGTTIEQLADDLPEEVPVVGKIGAGGSIETSDEQLIDPLYVIKTPFAVPRDAIAFEVVGESMWPRYDAGDVIICYRHSIDPEAMVGWEAAVMTSDGNRYLKRVLRTPEPGRYDLESHNAPPMRAMRLSWVSAVSAVVRASEVHRRKAPVRLKRSA</sequence>
<evidence type="ECO:0000256" key="1">
    <source>
        <dbReference type="SAM" id="MobiDB-lite"/>
    </source>
</evidence>
<dbReference type="EMBL" id="BMGG01000011">
    <property type="protein sequence ID" value="GGC90653.1"/>
    <property type="molecule type" value="Genomic_DNA"/>
</dbReference>